<proteinExistence type="predicted"/>
<dbReference type="EMBL" id="CAHR02000087">
    <property type="protein sequence ID" value="CCG82522.1"/>
    <property type="molecule type" value="Genomic_DNA"/>
</dbReference>
<evidence type="ECO:0000313" key="3">
    <source>
        <dbReference type="Proteomes" id="UP000013776"/>
    </source>
</evidence>
<organism evidence="2 3">
    <name type="scientific">Taphrina deformans (strain PYCC 5710 / ATCC 11124 / CBS 356.35 / IMI 108563 / JCM 9778 / NBRC 8474)</name>
    <name type="common">Peach leaf curl fungus</name>
    <name type="synonym">Lalaria deformans</name>
    <dbReference type="NCBI Taxonomy" id="1097556"/>
    <lineage>
        <taxon>Eukaryota</taxon>
        <taxon>Fungi</taxon>
        <taxon>Dikarya</taxon>
        <taxon>Ascomycota</taxon>
        <taxon>Taphrinomycotina</taxon>
        <taxon>Taphrinomycetes</taxon>
        <taxon>Taphrinales</taxon>
        <taxon>Taphrinaceae</taxon>
        <taxon>Taphrina</taxon>
    </lineage>
</organism>
<feature type="compositionally biased region" description="Acidic residues" evidence="1">
    <location>
        <begin position="85"/>
        <end position="106"/>
    </location>
</feature>
<dbReference type="AlphaFoldDB" id="R4XAI8"/>
<protein>
    <submittedName>
        <fullName evidence="2">Uncharacterized protein</fullName>
    </submittedName>
</protein>
<reference evidence="2 3" key="1">
    <citation type="journal article" date="2013" name="MBio">
        <title>Genome sequencing of the plant pathogen Taphrina deformans, the causal agent of peach leaf curl.</title>
        <authorList>
            <person name="Cisse O.H."/>
            <person name="Almeida J.M.G.C.F."/>
            <person name="Fonseca A."/>
            <person name="Kumar A.A."/>
            <person name="Salojaervi J."/>
            <person name="Overmyer K."/>
            <person name="Hauser P.M."/>
            <person name="Pagni M."/>
        </authorList>
    </citation>
    <scope>NUCLEOTIDE SEQUENCE [LARGE SCALE GENOMIC DNA]</scope>
    <source>
        <strain evidence="3">PYCC 5710 / ATCC 11124 / CBS 356.35 / IMI 108563 / JCM 9778 / NBRC 8474</strain>
    </source>
</reference>
<keyword evidence="3" id="KW-1185">Reference proteome</keyword>
<dbReference type="Proteomes" id="UP000013776">
    <property type="component" value="Unassembled WGS sequence"/>
</dbReference>
<sequence length="336" mass="35814">MVNVEKELAEYVIGVALDDDEVVDDEPTVIDRPWPLIPAPPDDSAGAELKVDRASNLVLDNEVVSRDVDDITELDEVENDKSGDAEYDDEDFDEDCEDEGSEDDVDVGNGEMVKARSDENEEVEVVLVTSSVVERPIASIPFPLVRSIEDEVAFEENEDDGDDVGPNEASVVVATVGKAEDTKSEMDDNKLSTGIEVNFDVLEVVEPARLVVTAAILVLVLPSAPMSPPPFLSTVVELVAEAPVVELDATLACELDEGPCETGEAEKVMKKAEVGTVTASVVEDSNDWLDSVKRPIGATFAPPSPVLDALLGLLASVCAENTLGPRLSVAVAVVLL</sequence>
<evidence type="ECO:0000256" key="1">
    <source>
        <dbReference type="SAM" id="MobiDB-lite"/>
    </source>
</evidence>
<gene>
    <name evidence="2" type="ORF">TAPDE_002539</name>
</gene>
<evidence type="ECO:0000313" key="2">
    <source>
        <dbReference type="EMBL" id="CCG82522.1"/>
    </source>
</evidence>
<name>R4XAI8_TAPDE</name>
<comment type="caution">
    <text evidence="2">The sequence shown here is derived from an EMBL/GenBank/DDBJ whole genome shotgun (WGS) entry which is preliminary data.</text>
</comment>
<accession>R4XAI8</accession>
<feature type="region of interest" description="Disordered" evidence="1">
    <location>
        <begin position="69"/>
        <end position="108"/>
    </location>
</feature>